<proteinExistence type="predicted"/>
<protein>
    <recommendedName>
        <fullName evidence="4">RanBD1 domain-containing protein</fullName>
    </recommendedName>
</protein>
<evidence type="ECO:0000256" key="3">
    <source>
        <dbReference type="SAM" id="MobiDB-lite"/>
    </source>
</evidence>
<feature type="region of interest" description="Disordered" evidence="3">
    <location>
        <begin position="365"/>
        <end position="396"/>
    </location>
</feature>
<dbReference type="Pfam" id="PF00638">
    <property type="entry name" value="Ran_BP1"/>
    <property type="match status" value="1"/>
</dbReference>
<evidence type="ECO:0000313" key="6">
    <source>
        <dbReference type="Proteomes" id="UP001353858"/>
    </source>
</evidence>
<evidence type="ECO:0000259" key="4">
    <source>
        <dbReference type="PROSITE" id="PS50196"/>
    </source>
</evidence>
<feature type="region of interest" description="Disordered" evidence="3">
    <location>
        <begin position="1"/>
        <end position="38"/>
    </location>
</feature>
<keyword evidence="6" id="KW-1185">Reference proteome</keyword>
<dbReference type="PANTHER" id="PTHR23138">
    <property type="entry name" value="RAN BINDING PROTEIN"/>
    <property type="match status" value="1"/>
</dbReference>
<sequence>MADSSRGDDCKSSQDINRDKDQTKPCEESDNGSSVLEIETPKICSPSSFFANPRLKVMEQTSKKCVLKSPSLLRPSQLNGSIGNTPIPSKHSFLLNPSRLNPFDNTTSETRNQTESKSTNVPSSTTAANTALKFLPLVQNGNKSEVSKSTPSTSTITQSSNFIFGQNIHDRVVSNNQTDDKKINNSENSNGSCDMLFSSVIKENSNSLTDATSSTSQATKSLSESAREYEESRAIKRKFEEVEVITGEEGEKNILQITCKLFAFDKLSGGSWQERGRGILRLNDQETEDGTQSRLVFRASGSLRVVLNTKIWAEMTIELASNKSIRFMAFDASGEVKVFLLTGSQDDVKQLFRLLEIRLQKEISRQKGSKTKASPTELQNSSTAVGTKSDKLNPNY</sequence>
<dbReference type="InterPro" id="IPR000156">
    <property type="entry name" value="Ran_bind_dom"/>
</dbReference>
<evidence type="ECO:0000256" key="2">
    <source>
        <dbReference type="ARBA" id="ARBA00023242"/>
    </source>
</evidence>
<dbReference type="AlphaFoldDB" id="A0AAN7P6Q4"/>
<name>A0AAN7P6Q4_9COLE</name>
<comment type="subcellular location">
    <subcellularLocation>
        <location evidence="1">Nucleus</location>
    </subcellularLocation>
</comment>
<feature type="compositionally biased region" description="Polar residues" evidence="3">
    <location>
        <begin position="371"/>
        <end position="396"/>
    </location>
</feature>
<dbReference type="SMART" id="SM00160">
    <property type="entry name" value="RanBD"/>
    <property type="match status" value="1"/>
</dbReference>
<feature type="region of interest" description="Disordered" evidence="3">
    <location>
        <begin position="95"/>
        <end position="126"/>
    </location>
</feature>
<gene>
    <name evidence="5" type="ORF">RN001_012008</name>
</gene>
<comment type="caution">
    <text evidence="5">The sequence shown here is derived from an EMBL/GenBank/DDBJ whole genome shotgun (WGS) entry which is preliminary data.</text>
</comment>
<dbReference type="InterPro" id="IPR045255">
    <property type="entry name" value="RanBP1-like"/>
</dbReference>
<organism evidence="5 6">
    <name type="scientific">Aquatica leii</name>
    <dbReference type="NCBI Taxonomy" id="1421715"/>
    <lineage>
        <taxon>Eukaryota</taxon>
        <taxon>Metazoa</taxon>
        <taxon>Ecdysozoa</taxon>
        <taxon>Arthropoda</taxon>
        <taxon>Hexapoda</taxon>
        <taxon>Insecta</taxon>
        <taxon>Pterygota</taxon>
        <taxon>Neoptera</taxon>
        <taxon>Endopterygota</taxon>
        <taxon>Coleoptera</taxon>
        <taxon>Polyphaga</taxon>
        <taxon>Elateriformia</taxon>
        <taxon>Elateroidea</taxon>
        <taxon>Lampyridae</taxon>
        <taxon>Luciolinae</taxon>
        <taxon>Aquatica</taxon>
    </lineage>
</organism>
<feature type="domain" description="RanBD1" evidence="4">
    <location>
        <begin position="228"/>
        <end position="318"/>
    </location>
</feature>
<dbReference type="CDD" id="cd13180">
    <property type="entry name" value="RanBD_RanBP3"/>
    <property type="match status" value="1"/>
</dbReference>
<reference evidence="6" key="1">
    <citation type="submission" date="2023-01" db="EMBL/GenBank/DDBJ databases">
        <title>Key to firefly adult light organ development and bioluminescence: homeobox transcription factors regulate luciferase expression and transportation to peroxisome.</title>
        <authorList>
            <person name="Fu X."/>
        </authorList>
    </citation>
    <scope>NUCLEOTIDE SEQUENCE [LARGE SCALE GENOMIC DNA]</scope>
</reference>
<dbReference type="EMBL" id="JARPUR010000005">
    <property type="protein sequence ID" value="KAK4875586.1"/>
    <property type="molecule type" value="Genomic_DNA"/>
</dbReference>
<dbReference type="Gene3D" id="2.30.29.30">
    <property type="entry name" value="Pleckstrin-homology domain (PH domain)/Phosphotyrosine-binding domain (PTB)"/>
    <property type="match status" value="1"/>
</dbReference>
<dbReference type="PROSITE" id="PS50196">
    <property type="entry name" value="RANBD1"/>
    <property type="match status" value="1"/>
</dbReference>
<dbReference type="Proteomes" id="UP001353858">
    <property type="component" value="Unassembled WGS sequence"/>
</dbReference>
<dbReference type="SUPFAM" id="SSF50729">
    <property type="entry name" value="PH domain-like"/>
    <property type="match status" value="1"/>
</dbReference>
<evidence type="ECO:0000313" key="5">
    <source>
        <dbReference type="EMBL" id="KAK4875586.1"/>
    </source>
</evidence>
<dbReference type="GO" id="GO:0005634">
    <property type="term" value="C:nucleus"/>
    <property type="evidence" value="ECO:0007669"/>
    <property type="project" value="UniProtKB-SubCell"/>
</dbReference>
<accession>A0AAN7P6Q4</accession>
<dbReference type="InterPro" id="IPR011993">
    <property type="entry name" value="PH-like_dom_sf"/>
</dbReference>
<feature type="compositionally biased region" description="Polar residues" evidence="3">
    <location>
        <begin position="103"/>
        <end position="126"/>
    </location>
</feature>
<evidence type="ECO:0000256" key="1">
    <source>
        <dbReference type="ARBA" id="ARBA00004123"/>
    </source>
</evidence>
<keyword evidence="2" id="KW-0539">Nucleus</keyword>
<dbReference type="GO" id="GO:0006611">
    <property type="term" value="P:protein export from nucleus"/>
    <property type="evidence" value="ECO:0007669"/>
    <property type="project" value="TreeGrafter"/>
</dbReference>
<feature type="compositionally biased region" description="Basic and acidic residues" evidence="3">
    <location>
        <begin position="1"/>
        <end position="27"/>
    </location>
</feature>
<dbReference type="PANTHER" id="PTHR23138:SF142">
    <property type="entry name" value="RAN-BINDING PROTEIN 3B-RELATED"/>
    <property type="match status" value="1"/>
</dbReference>